<dbReference type="GeneID" id="14903502"/>
<evidence type="ECO:0000313" key="2">
    <source>
        <dbReference type="Proteomes" id="UP000008983"/>
    </source>
</evidence>
<evidence type="ECO:0008006" key="3">
    <source>
        <dbReference type="Google" id="ProtNLM"/>
    </source>
</evidence>
<dbReference type="InterPro" id="IPR028364">
    <property type="entry name" value="Ribosomal_uL1/biogenesis"/>
</dbReference>
<dbReference type="STRING" id="857967.G0R503"/>
<dbReference type="RefSeq" id="XP_004024312.1">
    <property type="nucleotide sequence ID" value="XM_004024265.1"/>
</dbReference>
<dbReference type="EMBL" id="GL984360">
    <property type="protein sequence ID" value="EGR27405.1"/>
    <property type="molecule type" value="Genomic_DNA"/>
</dbReference>
<dbReference type="InterPro" id="IPR016095">
    <property type="entry name" value="Ribosomal_uL1_3-a/b-sand"/>
</dbReference>
<dbReference type="OMA" id="PQRAYKN"/>
<keyword evidence="2" id="KW-1185">Reference proteome</keyword>
<evidence type="ECO:0000313" key="1">
    <source>
        <dbReference type="EMBL" id="EGR27405.1"/>
    </source>
</evidence>
<protein>
    <recommendedName>
        <fullName evidence="3">Ribosomal protein L1</fullName>
    </recommendedName>
</protein>
<dbReference type="OrthoDB" id="10251727at2759"/>
<dbReference type="CDD" id="cd00403">
    <property type="entry name" value="Ribosomal_L1"/>
    <property type="match status" value="1"/>
</dbReference>
<dbReference type="InterPro" id="IPR023674">
    <property type="entry name" value="Ribosomal_uL1-like"/>
</dbReference>
<dbReference type="eggNOG" id="KOG1685">
    <property type="taxonomic scope" value="Eukaryota"/>
</dbReference>
<dbReference type="Gene3D" id="3.40.50.790">
    <property type="match status" value="1"/>
</dbReference>
<sequence length="302" mass="35531">MKTLLPNKTKKIKKTIVNPLIKDYSLYVSQENAKYQKLRKSSIKHIKLDKNLIKKAAKELINFYTKSKQTNNLLDLQDDFIYIEIILSQIPENYSIRPLQISLPVPIYGKNYNTRFCIFSKDPQRDYKEKIKDLDIPCIEKIIGYSKIDKKYPTYKDKLKLFYSYDMFFVDYTIYDLIRKPTGKVFYQRKKIPYPINSSKVPAPFDQQFGQDYQAYLNSLTNYTYFSMGNGPVYTIKVARTNMNIPDIVKNVIHSIYNAVPHLVQNKNLFEKVRQINIKTYSSVSLPIFNQLSKEEIQSIAN</sequence>
<dbReference type="Proteomes" id="UP000008983">
    <property type="component" value="Unassembled WGS sequence"/>
</dbReference>
<dbReference type="InParanoid" id="G0R503"/>
<gene>
    <name evidence="1" type="ORF">IMG5_195870</name>
</gene>
<dbReference type="AlphaFoldDB" id="G0R503"/>
<accession>G0R503</accession>
<reference evidence="1 2" key="1">
    <citation type="submission" date="2011-07" db="EMBL/GenBank/DDBJ databases">
        <authorList>
            <person name="Coyne R."/>
            <person name="Brami D."/>
            <person name="Johnson J."/>
            <person name="Hostetler J."/>
            <person name="Hannick L."/>
            <person name="Clark T."/>
            <person name="Cassidy-Hanley D."/>
            <person name="Inman J."/>
        </authorList>
    </citation>
    <scope>NUCLEOTIDE SEQUENCE [LARGE SCALE GENOMIC DNA]</scope>
    <source>
        <strain evidence="1 2">G5</strain>
    </source>
</reference>
<name>G0R503_ICHMU</name>
<dbReference type="Pfam" id="PF00687">
    <property type="entry name" value="Ribosomal_L1"/>
    <property type="match status" value="1"/>
</dbReference>
<proteinExistence type="predicted"/>
<dbReference type="SUPFAM" id="SSF56808">
    <property type="entry name" value="Ribosomal protein L1"/>
    <property type="match status" value="1"/>
</dbReference>
<organism evidence="1 2">
    <name type="scientific">Ichthyophthirius multifiliis</name>
    <name type="common">White spot disease agent</name>
    <name type="synonym">Ich</name>
    <dbReference type="NCBI Taxonomy" id="5932"/>
    <lineage>
        <taxon>Eukaryota</taxon>
        <taxon>Sar</taxon>
        <taxon>Alveolata</taxon>
        <taxon>Ciliophora</taxon>
        <taxon>Intramacronucleata</taxon>
        <taxon>Oligohymenophorea</taxon>
        <taxon>Hymenostomatida</taxon>
        <taxon>Ophryoglenina</taxon>
        <taxon>Ichthyophthirius</taxon>
    </lineage>
</organism>